<keyword evidence="3" id="KW-1185">Reference proteome</keyword>
<dbReference type="PROSITE" id="PS51318">
    <property type="entry name" value="TAT"/>
    <property type="match status" value="1"/>
</dbReference>
<reference evidence="2 3" key="1">
    <citation type="submission" date="2019-03" db="EMBL/GenBank/DDBJ databases">
        <title>Genomic Encyclopedia of Type Strains, Phase IV (KMG-IV): sequencing the most valuable type-strain genomes for metagenomic binning, comparative biology and taxonomic classification.</title>
        <authorList>
            <person name="Goeker M."/>
        </authorList>
    </citation>
    <scope>NUCLEOTIDE SEQUENCE [LARGE SCALE GENOMIC DNA]</scope>
    <source>
        <strain evidence="2 3">DSM 21667</strain>
    </source>
</reference>
<dbReference type="InterPro" id="IPR010869">
    <property type="entry name" value="DUF1501"/>
</dbReference>
<proteinExistence type="predicted"/>
<name>A0A4R6YJZ8_9GAMM</name>
<protein>
    <submittedName>
        <fullName evidence="2">Uncharacterized protein (DUF1501 family)</fullName>
    </submittedName>
</protein>
<organism evidence="2 3">
    <name type="scientific">Tahibacter aquaticus</name>
    <dbReference type="NCBI Taxonomy" id="520092"/>
    <lineage>
        <taxon>Bacteria</taxon>
        <taxon>Pseudomonadati</taxon>
        <taxon>Pseudomonadota</taxon>
        <taxon>Gammaproteobacteria</taxon>
        <taxon>Lysobacterales</taxon>
        <taxon>Rhodanobacteraceae</taxon>
        <taxon>Tahibacter</taxon>
    </lineage>
</organism>
<keyword evidence="1" id="KW-0732">Signal</keyword>
<accession>A0A4R6YJZ8</accession>
<evidence type="ECO:0000256" key="1">
    <source>
        <dbReference type="SAM" id="SignalP"/>
    </source>
</evidence>
<gene>
    <name evidence="2" type="ORF">DFR29_12536</name>
</gene>
<dbReference type="PANTHER" id="PTHR43737">
    <property type="entry name" value="BLL7424 PROTEIN"/>
    <property type="match status" value="1"/>
</dbReference>
<dbReference type="AlphaFoldDB" id="A0A4R6YJZ8"/>
<dbReference type="InterPro" id="IPR006311">
    <property type="entry name" value="TAT_signal"/>
</dbReference>
<dbReference type="EMBL" id="SNZH01000025">
    <property type="protein sequence ID" value="TDR37374.1"/>
    <property type="molecule type" value="Genomic_DNA"/>
</dbReference>
<dbReference type="PANTHER" id="PTHR43737:SF1">
    <property type="entry name" value="DUF1501 DOMAIN-CONTAINING PROTEIN"/>
    <property type="match status" value="1"/>
</dbReference>
<dbReference type="Pfam" id="PF07394">
    <property type="entry name" value="DUF1501"/>
    <property type="match status" value="1"/>
</dbReference>
<sequence length="407" mass="42626">MGMNDARRDFLKLAGLAAAAPLLPLPRLAFAQASATAGDVLVVVFQRGGMDGLNVLVPFAEDDYYRLRPTVSIPRSGSGAVIDLDGRFGLHPALAPLQPAFAAGELALVHATGAPSGSRSHFSGMDIMERAALEQPNLASGWLNRHLQSRGGGSDFQGVGLGHSVQRSLGGAAPVLGMAAFEEFALQTRSARADAMAATLDALYAGTATMDAVAHTAFRAMDQLQHADPAQFAAANGADYPATTFGRQLQQVAQLIKADVGLEAAAVDIGGWDHHNDELRLLAPLLDEFARGLAALRTDLGPLMSKVCLVSMSEFGRRAYENASGGTDHGTGNCLFVLGGGVAGGRVYADWPGLRDADLVRGDLAITTDYRSVLAEMLRKRRGETALAQVFPGFAGTMELGIFRAGG</sequence>
<evidence type="ECO:0000313" key="2">
    <source>
        <dbReference type="EMBL" id="TDR37374.1"/>
    </source>
</evidence>
<feature type="signal peptide" evidence="1">
    <location>
        <begin position="1"/>
        <end position="31"/>
    </location>
</feature>
<feature type="chain" id="PRO_5020559631" evidence="1">
    <location>
        <begin position="32"/>
        <end position="407"/>
    </location>
</feature>
<comment type="caution">
    <text evidence="2">The sequence shown here is derived from an EMBL/GenBank/DDBJ whole genome shotgun (WGS) entry which is preliminary data.</text>
</comment>
<evidence type="ECO:0000313" key="3">
    <source>
        <dbReference type="Proteomes" id="UP000295293"/>
    </source>
</evidence>
<dbReference type="Proteomes" id="UP000295293">
    <property type="component" value="Unassembled WGS sequence"/>
</dbReference>